<dbReference type="Pfam" id="PF13391">
    <property type="entry name" value="HNH_2"/>
    <property type="match status" value="1"/>
</dbReference>
<dbReference type="AlphaFoldDB" id="A0A232LW99"/>
<reference evidence="3 4" key="1">
    <citation type="journal article" date="2015" name="Environ. Microbiol.">
        <title>Metagenome sequence of Elaphomyces granulatus from sporocarp tissue reveals Ascomycota ectomycorrhizal fingerprints of genome expansion and a Proteobacteria-rich microbiome.</title>
        <authorList>
            <person name="Quandt C.A."/>
            <person name="Kohler A."/>
            <person name="Hesse C.N."/>
            <person name="Sharpton T.J."/>
            <person name="Martin F."/>
            <person name="Spatafora J.W."/>
        </authorList>
    </citation>
    <scope>NUCLEOTIDE SEQUENCE [LARGE SCALE GENOMIC DNA]</scope>
    <source>
        <strain evidence="3 4">OSC145934</strain>
    </source>
</reference>
<dbReference type="Proteomes" id="UP000243515">
    <property type="component" value="Unassembled WGS sequence"/>
</dbReference>
<feature type="domain" description="HNH nuclease" evidence="2">
    <location>
        <begin position="178"/>
        <end position="232"/>
    </location>
</feature>
<dbReference type="EMBL" id="NPHW01004204">
    <property type="protein sequence ID" value="OXV08308.1"/>
    <property type="molecule type" value="Genomic_DNA"/>
</dbReference>
<keyword evidence="4" id="KW-1185">Reference proteome</keyword>
<comment type="caution">
    <text evidence="3">The sequence shown here is derived from an EMBL/GenBank/DDBJ whole genome shotgun (WGS) entry which is preliminary data.</text>
</comment>
<evidence type="ECO:0000313" key="3">
    <source>
        <dbReference type="EMBL" id="OXV08308.1"/>
    </source>
</evidence>
<proteinExistence type="predicted"/>
<protein>
    <recommendedName>
        <fullName evidence="2">HNH nuclease domain-containing protein</fullName>
    </recommendedName>
</protein>
<name>A0A232LW99_9EURO</name>
<feature type="region of interest" description="Disordered" evidence="1">
    <location>
        <begin position="1"/>
        <end position="22"/>
    </location>
</feature>
<evidence type="ECO:0000256" key="1">
    <source>
        <dbReference type="SAM" id="MobiDB-lite"/>
    </source>
</evidence>
<evidence type="ECO:0000313" key="4">
    <source>
        <dbReference type="Proteomes" id="UP000243515"/>
    </source>
</evidence>
<organism evidence="3 4">
    <name type="scientific">Elaphomyces granulatus</name>
    <dbReference type="NCBI Taxonomy" id="519963"/>
    <lineage>
        <taxon>Eukaryota</taxon>
        <taxon>Fungi</taxon>
        <taxon>Dikarya</taxon>
        <taxon>Ascomycota</taxon>
        <taxon>Pezizomycotina</taxon>
        <taxon>Eurotiomycetes</taxon>
        <taxon>Eurotiomycetidae</taxon>
        <taxon>Eurotiales</taxon>
        <taxon>Elaphomycetaceae</taxon>
        <taxon>Elaphomyces</taxon>
    </lineage>
</organism>
<feature type="compositionally biased region" description="Polar residues" evidence="1">
    <location>
        <begin position="8"/>
        <end position="18"/>
    </location>
</feature>
<sequence length="282" mass="31939">MRPRDTRSTAGSAVNSAQDPEPISRLVEDTRLSSQLRWPLQVYQLRAAPTDLSTTPTASYTKSRVKAPRNVHFLDARNKEVAGFWQNGSVSSYTPFCCLEAGDPEDPAGQHDPPIHMTSNRSTVDTGYYVLLAFDGSNVEINVTLERAIPRNISRSHTNPDPRTTGFRERVRARDRSCVVLGIEVPGQDFTSFHAAHIFPFAHLDLIHSIQTGILLSEPARSFFDKYMIAINPDNNYKVTCFTNDPWGFDGRHMILRDCPQRYQPLQALLKYHFRQAQQYLS</sequence>
<dbReference type="OrthoDB" id="2142759at2759"/>
<gene>
    <name evidence="3" type="ORF">Egran_03929</name>
</gene>
<dbReference type="InterPro" id="IPR003615">
    <property type="entry name" value="HNH_nuc"/>
</dbReference>
<evidence type="ECO:0000259" key="2">
    <source>
        <dbReference type="Pfam" id="PF13391"/>
    </source>
</evidence>
<accession>A0A232LW99</accession>